<gene>
    <name evidence="6" type="primary">fhs</name>
    <name evidence="7" type="ORF">QC820_01920</name>
</gene>
<keyword evidence="4 6" id="KW-0547">Nucleotide-binding</keyword>
<dbReference type="InterPro" id="IPR020628">
    <property type="entry name" value="Formate_THF_ligase_CS"/>
</dbReference>
<keyword evidence="2 6" id="KW-0554">One-carbon metabolism</keyword>
<dbReference type="HAMAP" id="MF_01543">
    <property type="entry name" value="FTHFS"/>
    <property type="match status" value="1"/>
</dbReference>
<dbReference type="Gene3D" id="3.40.50.300">
    <property type="entry name" value="P-loop containing nucleotide triphosphate hydrolases"/>
    <property type="match status" value="1"/>
</dbReference>
<feature type="binding site" evidence="6">
    <location>
        <begin position="79"/>
        <end position="86"/>
    </location>
    <ligand>
        <name>ATP</name>
        <dbReference type="ChEBI" id="CHEBI:30616"/>
    </ligand>
</feature>
<dbReference type="PROSITE" id="PS00721">
    <property type="entry name" value="FTHFS_1"/>
    <property type="match status" value="1"/>
</dbReference>
<proteinExistence type="inferred from homology"/>
<evidence type="ECO:0000256" key="3">
    <source>
        <dbReference type="ARBA" id="ARBA00022598"/>
    </source>
</evidence>
<dbReference type="Gene3D" id="3.10.410.10">
    <property type="entry name" value="Formyltetrahydrofolate synthetase, domain 3"/>
    <property type="match status" value="1"/>
</dbReference>
<evidence type="ECO:0000256" key="5">
    <source>
        <dbReference type="ARBA" id="ARBA00022840"/>
    </source>
</evidence>
<keyword evidence="8" id="KW-1185">Reference proteome</keyword>
<dbReference type="EC" id="6.3.4.3" evidence="6"/>
<dbReference type="RefSeq" id="WP_309635564.1">
    <property type="nucleotide sequence ID" value="NZ_JARWAL010000001.1"/>
</dbReference>
<dbReference type="CDD" id="cd00477">
    <property type="entry name" value="FTHFS"/>
    <property type="match status" value="1"/>
</dbReference>
<dbReference type="EMBL" id="JARWAL010000001">
    <property type="protein sequence ID" value="MDR5891558.1"/>
    <property type="molecule type" value="Genomic_DNA"/>
</dbReference>
<dbReference type="SUPFAM" id="SSF52540">
    <property type="entry name" value="P-loop containing nucleoside triphosphate hydrolases"/>
    <property type="match status" value="1"/>
</dbReference>
<accession>A0ABU1GHS0</accession>
<organism evidence="7 8">
    <name type="scientific">Halomonas mongoliensis</name>
    <dbReference type="NCBI Taxonomy" id="321265"/>
    <lineage>
        <taxon>Bacteria</taxon>
        <taxon>Pseudomonadati</taxon>
        <taxon>Pseudomonadota</taxon>
        <taxon>Gammaproteobacteria</taxon>
        <taxon>Oceanospirillales</taxon>
        <taxon>Halomonadaceae</taxon>
        <taxon>Halomonas</taxon>
    </lineage>
</organism>
<evidence type="ECO:0000256" key="2">
    <source>
        <dbReference type="ARBA" id="ARBA00022563"/>
    </source>
</evidence>
<evidence type="ECO:0000256" key="4">
    <source>
        <dbReference type="ARBA" id="ARBA00022741"/>
    </source>
</evidence>
<dbReference type="InterPro" id="IPR027417">
    <property type="entry name" value="P-loop_NTPase"/>
</dbReference>
<protein>
    <recommendedName>
        <fullName evidence="6">Formate--tetrahydrofolate ligase</fullName>
        <ecNumber evidence="6">6.3.4.3</ecNumber>
    </recommendedName>
    <alternativeName>
        <fullName evidence="6">Formyltetrahydrofolate synthetase</fullName>
        <shortName evidence="6">FHS</shortName>
        <shortName evidence="6">FTHFS</shortName>
    </alternativeName>
</protein>
<comment type="caution">
    <text evidence="7">The sequence shown here is derived from an EMBL/GenBank/DDBJ whole genome shotgun (WGS) entry which is preliminary data.</text>
</comment>
<name>A0ABU1GHS0_9GAMM</name>
<evidence type="ECO:0000313" key="7">
    <source>
        <dbReference type="EMBL" id="MDR5891558.1"/>
    </source>
</evidence>
<keyword evidence="3 6" id="KW-0436">Ligase</keyword>
<sequence length="581" mass="61160">MAPHSPATDQASPAPLDNLGIARAARLWPIEEIAHRLGLPGEAVEPYGRGIAKLDPTALSALAECPRGRYVVVTAITPTPPGEGKTTTAIGLVQGLQRLGHTASVALRQPSMGPTLGLKGGATGAGYSQVLPMERINLHLTGDIHAVGAAHNLLAALIDNHLHHGLAPALDPREIRWQRVIDLNDRALRHLVLGLGGPGGGYPRESGFEITAASEVMAILALADSLADLRRRLGRLIVGLDRDGEPVTAEQIGAAGAMTVLLREAFKPNLLQTLEHAPALIHAGPFGNIAHGNSSIVADRIGLHAGDYLVTEAGFGADMGAERFFNIKCRASGLVPDAAVLVVTARALKYHSGRHPMTPGQPLPAALLAERPEAVREGGANLLKQIDNIRAHGVTPVVAINAFPDDHPSEHDAIRELCQSVGVKAVVATHVRDGGQGAQALAEALIEAIDESRDAGNGFHFLYPDDMPLTEKIERIATRLYGADGVDFAPAARMRLKAWQGQGYGELPVCIAKTHLSLSHEAGRLGAPRGWRLPVREVRLSAGAGFVYALCGDILTLPGLGPSPAATRIDIDENGNTVGLY</sequence>
<dbReference type="PROSITE" id="PS00722">
    <property type="entry name" value="FTHFS_2"/>
    <property type="match status" value="1"/>
</dbReference>
<dbReference type="NCBIfam" id="NF010030">
    <property type="entry name" value="PRK13505.1"/>
    <property type="match status" value="1"/>
</dbReference>
<comment type="pathway">
    <text evidence="1 6">One-carbon metabolism; tetrahydrofolate interconversion.</text>
</comment>
<dbReference type="InterPro" id="IPR000559">
    <property type="entry name" value="Formate_THF_ligase"/>
</dbReference>
<evidence type="ECO:0000313" key="8">
    <source>
        <dbReference type="Proteomes" id="UP001252270"/>
    </source>
</evidence>
<evidence type="ECO:0000256" key="1">
    <source>
        <dbReference type="ARBA" id="ARBA00004777"/>
    </source>
</evidence>
<comment type="similarity">
    <text evidence="6">Belongs to the formate--tetrahydrofolate ligase family.</text>
</comment>
<evidence type="ECO:0000256" key="6">
    <source>
        <dbReference type="HAMAP-Rule" id="MF_01543"/>
    </source>
</evidence>
<keyword evidence="5 6" id="KW-0067">ATP-binding</keyword>
<comment type="catalytic activity">
    <reaction evidence="6">
        <text>(6S)-5,6,7,8-tetrahydrofolate + formate + ATP = (6R)-10-formyltetrahydrofolate + ADP + phosphate</text>
        <dbReference type="Rhea" id="RHEA:20221"/>
        <dbReference type="ChEBI" id="CHEBI:15740"/>
        <dbReference type="ChEBI" id="CHEBI:30616"/>
        <dbReference type="ChEBI" id="CHEBI:43474"/>
        <dbReference type="ChEBI" id="CHEBI:57453"/>
        <dbReference type="ChEBI" id="CHEBI:195366"/>
        <dbReference type="ChEBI" id="CHEBI:456216"/>
        <dbReference type="EC" id="6.3.4.3"/>
    </reaction>
</comment>
<dbReference type="Pfam" id="PF01268">
    <property type="entry name" value="FTHFS"/>
    <property type="match status" value="1"/>
</dbReference>
<dbReference type="Gene3D" id="3.30.1510.10">
    <property type="entry name" value="Domain 2, N(10)-formyltetrahydrofolate synthetase"/>
    <property type="match status" value="1"/>
</dbReference>
<dbReference type="Proteomes" id="UP001252270">
    <property type="component" value="Unassembled WGS sequence"/>
</dbReference>
<dbReference type="GO" id="GO:0004329">
    <property type="term" value="F:formate-tetrahydrofolate ligase activity"/>
    <property type="evidence" value="ECO:0007669"/>
    <property type="project" value="UniProtKB-EC"/>
</dbReference>
<reference evidence="7 8" key="1">
    <citation type="submission" date="2023-04" db="EMBL/GenBank/DDBJ databases">
        <title>A long-awaited taxogenomic arrangement of the family Halomonadaceae.</title>
        <authorList>
            <person name="De La Haba R."/>
            <person name="Chuvochina M."/>
            <person name="Wittouck S."/>
            <person name="Arahal D.R."/>
            <person name="Sanchez-Porro C."/>
            <person name="Hugenholtz P."/>
            <person name="Ventosa A."/>
        </authorList>
    </citation>
    <scope>NUCLEOTIDE SEQUENCE [LARGE SCALE GENOMIC DNA]</scope>
    <source>
        <strain evidence="7 8">DSM 17332</strain>
    </source>
</reference>